<evidence type="ECO:0000313" key="11">
    <source>
        <dbReference type="EMBL" id="MDF4024161.1"/>
    </source>
</evidence>
<dbReference type="InterPro" id="IPR013784">
    <property type="entry name" value="Carb-bd-like_fold"/>
</dbReference>
<evidence type="ECO:0000256" key="1">
    <source>
        <dbReference type="ARBA" id="ARBA00004571"/>
    </source>
</evidence>
<keyword evidence="2 7" id="KW-0813">Transport</keyword>
<evidence type="ECO:0000256" key="4">
    <source>
        <dbReference type="ARBA" id="ARBA00022692"/>
    </source>
</evidence>
<feature type="signal peptide" evidence="8">
    <location>
        <begin position="1"/>
        <end position="31"/>
    </location>
</feature>
<keyword evidence="12" id="KW-1185">Reference proteome</keyword>
<feature type="chain" id="PRO_5045132859" evidence="8">
    <location>
        <begin position="32"/>
        <end position="1015"/>
    </location>
</feature>
<comment type="caution">
    <text evidence="11">The sequence shown here is derived from an EMBL/GenBank/DDBJ whole genome shotgun (WGS) entry which is preliminary data.</text>
</comment>
<dbReference type="InterPro" id="IPR036942">
    <property type="entry name" value="Beta-barrel_TonB_sf"/>
</dbReference>
<dbReference type="Pfam" id="PF07715">
    <property type="entry name" value="Plug"/>
    <property type="match status" value="1"/>
</dbReference>
<gene>
    <name evidence="11" type="ORF">P3W24_04140</name>
</gene>
<protein>
    <submittedName>
        <fullName evidence="11">TonB-dependent receptor</fullName>
    </submittedName>
</protein>
<dbReference type="EMBL" id="JARJJS010000001">
    <property type="protein sequence ID" value="MDF4024161.1"/>
    <property type="molecule type" value="Genomic_DNA"/>
</dbReference>
<keyword evidence="8" id="KW-0732">Signal</keyword>
<dbReference type="Gene3D" id="2.40.170.20">
    <property type="entry name" value="TonB-dependent receptor, beta-barrel domain"/>
    <property type="match status" value="1"/>
</dbReference>
<feature type="domain" description="TonB-dependent transporter Oar-like beta-barrel" evidence="10">
    <location>
        <begin position="352"/>
        <end position="595"/>
    </location>
</feature>
<dbReference type="Gene3D" id="2.170.130.10">
    <property type="entry name" value="TonB-dependent receptor, plug domain"/>
    <property type="match status" value="1"/>
</dbReference>
<dbReference type="InterPro" id="IPR037066">
    <property type="entry name" value="Plug_dom_sf"/>
</dbReference>
<dbReference type="SUPFAM" id="SSF49452">
    <property type="entry name" value="Starch-binding domain-like"/>
    <property type="match status" value="1"/>
</dbReference>
<dbReference type="PROSITE" id="PS52016">
    <property type="entry name" value="TONB_DEPENDENT_REC_3"/>
    <property type="match status" value="1"/>
</dbReference>
<dbReference type="PANTHER" id="PTHR30069:SF46">
    <property type="entry name" value="OAR PROTEIN"/>
    <property type="match status" value="1"/>
</dbReference>
<keyword evidence="11" id="KW-0675">Receptor</keyword>
<evidence type="ECO:0000256" key="7">
    <source>
        <dbReference type="PROSITE-ProRule" id="PRU01360"/>
    </source>
</evidence>
<evidence type="ECO:0000259" key="9">
    <source>
        <dbReference type="Pfam" id="PF07715"/>
    </source>
</evidence>
<organism evidence="11 12">
    <name type="scientific">Luteibacter sahnii</name>
    <dbReference type="NCBI Taxonomy" id="3021977"/>
    <lineage>
        <taxon>Bacteria</taxon>
        <taxon>Pseudomonadati</taxon>
        <taxon>Pseudomonadota</taxon>
        <taxon>Gammaproteobacteria</taxon>
        <taxon>Lysobacterales</taxon>
        <taxon>Rhodanobacteraceae</taxon>
        <taxon>Luteibacter</taxon>
    </lineage>
</organism>
<dbReference type="Proteomes" id="UP001528850">
    <property type="component" value="Unassembled WGS sequence"/>
</dbReference>
<proteinExistence type="inferred from homology"/>
<accession>A0ABT6B7V4</accession>
<keyword evidence="4 7" id="KW-0812">Transmembrane</keyword>
<evidence type="ECO:0000256" key="6">
    <source>
        <dbReference type="ARBA" id="ARBA00023237"/>
    </source>
</evidence>
<keyword evidence="3 7" id="KW-1134">Transmembrane beta strand</keyword>
<evidence type="ECO:0000259" key="10">
    <source>
        <dbReference type="Pfam" id="PF25183"/>
    </source>
</evidence>
<evidence type="ECO:0000256" key="5">
    <source>
        <dbReference type="ARBA" id="ARBA00023136"/>
    </source>
</evidence>
<dbReference type="InterPro" id="IPR057601">
    <property type="entry name" value="Oar-like_b-barrel"/>
</dbReference>
<dbReference type="Pfam" id="PF25183">
    <property type="entry name" value="OMP_b-brl_4"/>
    <property type="match status" value="1"/>
</dbReference>
<name>A0ABT6B7V4_9GAMM</name>
<sequence length="1015" mass="109370">MSDRSRALPDTHAIKRLVLCMSLAFAGHVAAQSTTGSVVGTVGDAQPGESIRIEGASGVRRDVPVDTAGRYQATSLPVGTYRVSLIRGGQPISTREGVALRVGGSAQIDFAADARPGATAATDLGGVSVSATTQPPIDVSTVDSRTVITAQQLAQLPLARTAEDIALLAPGTASSGALYGSRIGGGGNLVSFGGSSGAENAYYINGFNTTDPYKGEGALQLPYGAIDQQEVLTGGYSAKYGRSDGGVINQVGKSGTNTWHYGFQAQWSPASLEAAPDNIRYANNRFAGDLYTYRQRDTNWTSTYSGYIGGPLIANRLYLFAAAEEDTTRGYTTSTNADPTNPDAQASRLHYKNTTPKWYGKINWNITDNNILELTGIHSEQSSSGTNTNFSYASLGTNGTTVPNVLTKSGGTAYIGKFTSYLTDTLTFTALWGRMRLHDYSAPAGYDPTLPYLQNITDQDPLITGGRSVSNAQTISSLSAPDQGSQNTSLQLNLEWKLGDHTVNVGIDNDKPETIDQGNNQSTWTYGQSTGAIDLANGIGAPGGRGYYVVNEITNGASGVKTVEKAQYVEDNWQITDRFLLTVGVRNDAFANYNNSSVKFTSQNHNWSPRAGFSWDVFGDATLKVFGNLGRYYLAINNNTAYDGATGYLWQRNYYTYTGIAANGMPTGLGEFGAYDVNGHTGQAPDPATVASKNLGAEYQDEFILGATKALGDAWIAGIKGTFRKLRQISDDVCDSDDLLIAKTKTLYGLTDDQITANRGACYIFNPGKSNDFRVATTNGYVTTRMSDADWGFTQGPKRNYYALEMFLEHPLANGPWGGRLDYVFSRSYGNSSGLLTASRGDDSVGVTQDWDNAYVMENANGLASNNHTHQIKLNGVYRFSPEWMVSGVVRVASGAPRYCLGFYGPTPNDPATNNPDGYGSLYHWCNGQPSPPGKQGDLPWTRQVDLNLTYAPAFADHRLSFNLSVFNVINEQRPLAIYSRYNSSATPSRLNDLYGTATVLEPPRYVRFGVNYDF</sequence>
<feature type="domain" description="TonB-dependent receptor plug" evidence="9">
    <location>
        <begin position="141"/>
        <end position="246"/>
    </location>
</feature>
<evidence type="ECO:0000256" key="8">
    <source>
        <dbReference type="SAM" id="SignalP"/>
    </source>
</evidence>
<reference evidence="11 12" key="1">
    <citation type="journal article" date="2024" name="Curr. Microbiol.">
        <title>Luteibacter sahnii sp. nov., A Novel Yellow-Colored Xanthomonadin Pigment Producing Probiotic Bacterium from Healthy Rice Seed Microbiome.</title>
        <authorList>
            <person name="Jaiswal G."/>
            <person name="Rana R."/>
            <person name="Nayak P.K."/>
            <person name="Chouhan R."/>
            <person name="Gandhi S.G."/>
            <person name="Patel H.K."/>
            <person name="Patil P.B."/>
        </authorList>
    </citation>
    <scope>NUCLEOTIDE SEQUENCE [LARGE SCALE GENOMIC DNA]</scope>
    <source>
        <strain evidence="11 12">PPL201</strain>
    </source>
</reference>
<comment type="similarity">
    <text evidence="7">Belongs to the TonB-dependent receptor family.</text>
</comment>
<comment type="subcellular location">
    <subcellularLocation>
        <location evidence="1 7">Cell outer membrane</location>
        <topology evidence="1 7">Multi-pass membrane protein</topology>
    </subcellularLocation>
</comment>
<keyword evidence="6 7" id="KW-0998">Cell outer membrane</keyword>
<dbReference type="InterPro" id="IPR012910">
    <property type="entry name" value="Plug_dom"/>
</dbReference>
<dbReference type="SUPFAM" id="SSF56935">
    <property type="entry name" value="Porins"/>
    <property type="match status" value="1"/>
</dbReference>
<keyword evidence="5 7" id="KW-0472">Membrane</keyword>
<dbReference type="PANTHER" id="PTHR30069">
    <property type="entry name" value="TONB-DEPENDENT OUTER MEMBRANE RECEPTOR"/>
    <property type="match status" value="1"/>
</dbReference>
<evidence type="ECO:0000313" key="12">
    <source>
        <dbReference type="Proteomes" id="UP001528850"/>
    </source>
</evidence>
<dbReference type="InterPro" id="IPR039426">
    <property type="entry name" value="TonB-dep_rcpt-like"/>
</dbReference>
<evidence type="ECO:0000256" key="2">
    <source>
        <dbReference type="ARBA" id="ARBA00022448"/>
    </source>
</evidence>
<evidence type="ECO:0000256" key="3">
    <source>
        <dbReference type="ARBA" id="ARBA00022452"/>
    </source>
</evidence>